<dbReference type="OrthoDB" id="9798754at2"/>
<sequence>MLPYQRRLKPLSRQLRSDPTEAEQRLWACLRRKQVAGVQFYRQKPIAGYIVDFYCAAASLVIELDGSQHHEPDAQDYDRQRTQVLQALGLEVLRFDNRQVLTELDGVMAVIEASVRKSIDAR</sequence>
<dbReference type="EMBL" id="JBEPLS010000003">
    <property type="protein sequence ID" value="MET3603344.1"/>
    <property type="molecule type" value="Genomic_DNA"/>
</dbReference>
<dbReference type="Proteomes" id="UP001549111">
    <property type="component" value="Unassembled WGS sequence"/>
</dbReference>
<reference evidence="3 4" key="1">
    <citation type="submission" date="2019-02" db="EMBL/GenBank/DDBJ databases">
        <title>Complete Genome Sequence and Methylome Analysis of Sphaerotilus natans subsp. sulfidivorans D-507.</title>
        <authorList>
            <person name="Fomenkov A."/>
            <person name="Gridneva E."/>
            <person name="Smolyakov D."/>
            <person name="Dubinina G."/>
            <person name="Vincze T."/>
            <person name="Grabovich M."/>
            <person name="Roberts R.J."/>
        </authorList>
    </citation>
    <scope>NUCLEOTIDE SEQUENCE [LARGE SCALE GENOMIC DNA]</scope>
    <source>
        <strain evidence="3 4">D-507</strain>
    </source>
</reference>
<accession>A0A5C1Q184</accession>
<dbReference type="PANTHER" id="PTHR38590">
    <property type="entry name" value="BLL0828 PROTEIN"/>
    <property type="match status" value="1"/>
</dbReference>
<dbReference type="SUPFAM" id="SSF52980">
    <property type="entry name" value="Restriction endonuclease-like"/>
    <property type="match status" value="1"/>
</dbReference>
<dbReference type="PANTHER" id="PTHR38590:SF1">
    <property type="entry name" value="BLL0828 PROTEIN"/>
    <property type="match status" value="1"/>
</dbReference>
<evidence type="ECO:0000313" key="4">
    <source>
        <dbReference type="Proteomes" id="UP000323522"/>
    </source>
</evidence>
<evidence type="ECO:0000259" key="1">
    <source>
        <dbReference type="Pfam" id="PF04480"/>
    </source>
</evidence>
<dbReference type="CDD" id="cd01038">
    <property type="entry name" value="Endonuclease_DUF559"/>
    <property type="match status" value="1"/>
</dbReference>
<protein>
    <submittedName>
        <fullName evidence="3">Endonuclease domain-containing protein</fullName>
    </submittedName>
    <submittedName>
        <fullName evidence="2">Very-short-patch-repair endonuclease</fullName>
    </submittedName>
</protein>
<dbReference type="KEGG" id="snn:EWH46_08380"/>
<dbReference type="InterPro" id="IPR047216">
    <property type="entry name" value="Endonuclease_DUF559_bact"/>
</dbReference>
<keyword evidence="5" id="KW-1185">Reference proteome</keyword>
<dbReference type="GO" id="GO:0004519">
    <property type="term" value="F:endonuclease activity"/>
    <property type="evidence" value="ECO:0007669"/>
    <property type="project" value="UniProtKB-KW"/>
</dbReference>
<dbReference type="Proteomes" id="UP000323522">
    <property type="component" value="Chromosome"/>
</dbReference>
<evidence type="ECO:0000313" key="5">
    <source>
        <dbReference type="Proteomes" id="UP001549111"/>
    </source>
</evidence>
<dbReference type="RefSeq" id="WP_149503506.1">
    <property type="nucleotide sequence ID" value="NZ_CP035708.1"/>
</dbReference>
<feature type="domain" description="DUF559" evidence="1">
    <location>
        <begin position="8"/>
        <end position="114"/>
    </location>
</feature>
<dbReference type="AlphaFoldDB" id="A0A5C1Q184"/>
<evidence type="ECO:0000313" key="3">
    <source>
        <dbReference type="EMBL" id="QEN00790.1"/>
    </source>
</evidence>
<dbReference type="Pfam" id="PF04480">
    <property type="entry name" value="DUF559"/>
    <property type="match status" value="1"/>
</dbReference>
<proteinExistence type="predicted"/>
<gene>
    <name evidence="2" type="ORF">ABIC99_001128</name>
    <name evidence="3" type="ORF">EWH46_08380</name>
</gene>
<reference evidence="2 5" key="2">
    <citation type="submission" date="2024-06" db="EMBL/GenBank/DDBJ databases">
        <title>Genomic Encyclopedia of Type Strains, Phase IV (KMG-IV): sequencing the most valuable type-strain genomes for metagenomic binning, comparative biology and taxonomic classification.</title>
        <authorList>
            <person name="Goeker M."/>
        </authorList>
    </citation>
    <scope>NUCLEOTIDE SEQUENCE [LARGE SCALE GENOMIC DNA]</scope>
    <source>
        <strain evidence="2 5">D-501</strain>
    </source>
</reference>
<evidence type="ECO:0000313" key="2">
    <source>
        <dbReference type="EMBL" id="MET3603344.1"/>
    </source>
</evidence>
<keyword evidence="3" id="KW-0378">Hydrolase</keyword>
<dbReference type="InterPro" id="IPR007569">
    <property type="entry name" value="DUF559"/>
</dbReference>
<keyword evidence="3" id="KW-0540">Nuclease</keyword>
<dbReference type="Gene3D" id="3.40.960.10">
    <property type="entry name" value="VSR Endonuclease"/>
    <property type="match status" value="1"/>
</dbReference>
<dbReference type="InterPro" id="IPR011335">
    <property type="entry name" value="Restrct_endonuc-II-like"/>
</dbReference>
<name>A0A5C1Q184_9BURK</name>
<keyword evidence="3" id="KW-0255">Endonuclease</keyword>
<dbReference type="EMBL" id="CP035708">
    <property type="protein sequence ID" value="QEN00790.1"/>
    <property type="molecule type" value="Genomic_DNA"/>
</dbReference>
<organism evidence="3 4">
    <name type="scientific">Sphaerotilus sulfidivorans</name>
    <dbReference type="NCBI Taxonomy" id="639200"/>
    <lineage>
        <taxon>Bacteria</taxon>
        <taxon>Pseudomonadati</taxon>
        <taxon>Pseudomonadota</taxon>
        <taxon>Betaproteobacteria</taxon>
        <taxon>Burkholderiales</taxon>
        <taxon>Sphaerotilaceae</taxon>
        <taxon>Sphaerotilus</taxon>
    </lineage>
</organism>